<dbReference type="GO" id="GO:0045301">
    <property type="term" value="F:tRNA 2-(methylsulfanyl)-N(6)-isopentenyladenosine(37) hydroxylase activity"/>
    <property type="evidence" value="ECO:0007669"/>
    <property type="project" value="InterPro"/>
</dbReference>
<evidence type="ECO:0000313" key="1">
    <source>
        <dbReference type="EMBL" id="SEI92839.1"/>
    </source>
</evidence>
<dbReference type="PANTHER" id="PTHR42637">
    <property type="entry name" value="TRNA-(MS[2]IO[6]A)-HYDROXYLASE"/>
    <property type="match status" value="1"/>
</dbReference>
<dbReference type="AlphaFoldDB" id="A0A1H6UKP8"/>
<reference evidence="2" key="1">
    <citation type="submission" date="2016-10" db="EMBL/GenBank/DDBJ databases">
        <authorList>
            <person name="Varghese N."/>
            <person name="Submissions S."/>
        </authorList>
    </citation>
    <scope>NUCLEOTIDE SEQUENCE [LARGE SCALE GENOMIC DNA]</scope>
    <source>
        <strain evidence="2">IBRC-M 10761</strain>
    </source>
</reference>
<dbReference type="Proteomes" id="UP000199403">
    <property type="component" value="Unassembled WGS sequence"/>
</dbReference>
<gene>
    <name evidence="1" type="ORF">SAMN05192553_101889</name>
</gene>
<dbReference type="PIRSF" id="PIRSF020736">
    <property type="entry name" value="MiaE"/>
    <property type="match status" value="1"/>
</dbReference>
<dbReference type="RefSeq" id="WP_092169882.1">
    <property type="nucleotide sequence ID" value="NZ_FNZH01000001.1"/>
</dbReference>
<dbReference type="PANTHER" id="PTHR42637:SF1">
    <property type="entry name" value="TRNA 2-(METHYLSULFANYL)-N(6)-ISOPENTENYLADENOSINE(37) HYDROXYLASE"/>
    <property type="match status" value="1"/>
</dbReference>
<dbReference type="InterPro" id="IPR010386">
    <property type="entry name" value="tRNA-Hydrxlase_MiaE"/>
</dbReference>
<dbReference type="Pfam" id="PF06175">
    <property type="entry name" value="MiaE"/>
    <property type="match status" value="1"/>
</dbReference>
<dbReference type="EMBL" id="FNZH01000001">
    <property type="protein sequence ID" value="SEI92839.1"/>
    <property type="molecule type" value="Genomic_DNA"/>
</dbReference>
<dbReference type="CDD" id="cd07910">
    <property type="entry name" value="MiaE"/>
    <property type="match status" value="1"/>
</dbReference>
<evidence type="ECO:0000313" key="2">
    <source>
        <dbReference type="Proteomes" id="UP000199403"/>
    </source>
</evidence>
<dbReference type="Gene3D" id="1.20.1260.10">
    <property type="match status" value="1"/>
</dbReference>
<sequence length="195" mass="22549">MKYSIELKVASSQAWLDAVMTDFDAFLQDHADCERKAAAMATSLIAKYPDRVKIIPDMIETAIEELEHFHQVFALMQRKGIPLNKEMKEDPYIKRLTPLTHGGTQESRFLSRMLLGSIVECRGCERFRMVSEVQSDEELKRFYKTLWTSEAKHGNIFVALALEYFDEKTVYDRLHEMMEFEGKVVQSLPIAPALH</sequence>
<accession>A0A1H6UKP8</accession>
<organism evidence="1 2">
    <name type="scientific">Cyclobacterium xiamenense</name>
    <dbReference type="NCBI Taxonomy" id="1297121"/>
    <lineage>
        <taxon>Bacteria</taxon>
        <taxon>Pseudomonadati</taxon>
        <taxon>Bacteroidota</taxon>
        <taxon>Cytophagia</taxon>
        <taxon>Cytophagales</taxon>
        <taxon>Cyclobacteriaceae</taxon>
        <taxon>Cyclobacterium</taxon>
    </lineage>
</organism>
<dbReference type="InterPro" id="IPR009078">
    <property type="entry name" value="Ferritin-like_SF"/>
</dbReference>
<dbReference type="OrthoDB" id="9802518at2"/>
<proteinExistence type="predicted"/>
<dbReference type="GO" id="GO:0006400">
    <property type="term" value="P:tRNA modification"/>
    <property type="evidence" value="ECO:0007669"/>
    <property type="project" value="InterPro"/>
</dbReference>
<name>A0A1H6UKP8_9BACT</name>
<keyword evidence="2" id="KW-1185">Reference proteome</keyword>
<dbReference type="SUPFAM" id="SSF47240">
    <property type="entry name" value="Ferritin-like"/>
    <property type="match status" value="1"/>
</dbReference>
<dbReference type="InterPro" id="IPR012347">
    <property type="entry name" value="Ferritin-like"/>
</dbReference>
<protein>
    <submittedName>
        <fullName evidence="1">tRNA-(Ms[2]io[6]A)-hydroxylase</fullName>
    </submittedName>
</protein>